<dbReference type="AlphaFoldDB" id="A0A251S0K9"/>
<evidence type="ECO:0000313" key="1">
    <source>
        <dbReference type="EMBL" id="OTF92012.1"/>
    </source>
</evidence>
<organism evidence="1 2">
    <name type="scientific">Helianthus annuus</name>
    <name type="common">Common sunflower</name>
    <dbReference type="NCBI Taxonomy" id="4232"/>
    <lineage>
        <taxon>Eukaryota</taxon>
        <taxon>Viridiplantae</taxon>
        <taxon>Streptophyta</taxon>
        <taxon>Embryophyta</taxon>
        <taxon>Tracheophyta</taxon>
        <taxon>Spermatophyta</taxon>
        <taxon>Magnoliopsida</taxon>
        <taxon>eudicotyledons</taxon>
        <taxon>Gunneridae</taxon>
        <taxon>Pentapetalae</taxon>
        <taxon>asterids</taxon>
        <taxon>campanulids</taxon>
        <taxon>Asterales</taxon>
        <taxon>Asteraceae</taxon>
        <taxon>Asteroideae</taxon>
        <taxon>Heliantheae alliance</taxon>
        <taxon>Heliantheae</taxon>
        <taxon>Helianthus</taxon>
    </lineage>
</organism>
<evidence type="ECO:0000313" key="2">
    <source>
        <dbReference type="Proteomes" id="UP000215914"/>
    </source>
</evidence>
<reference evidence="2" key="1">
    <citation type="journal article" date="2017" name="Nature">
        <title>The sunflower genome provides insights into oil metabolism, flowering and Asterid evolution.</title>
        <authorList>
            <person name="Badouin H."/>
            <person name="Gouzy J."/>
            <person name="Grassa C.J."/>
            <person name="Murat F."/>
            <person name="Staton S.E."/>
            <person name="Cottret L."/>
            <person name="Lelandais-Briere C."/>
            <person name="Owens G.L."/>
            <person name="Carrere S."/>
            <person name="Mayjonade B."/>
            <person name="Legrand L."/>
            <person name="Gill N."/>
            <person name="Kane N.C."/>
            <person name="Bowers J.E."/>
            <person name="Hubner S."/>
            <person name="Bellec A."/>
            <person name="Berard A."/>
            <person name="Berges H."/>
            <person name="Blanchet N."/>
            <person name="Boniface M.C."/>
            <person name="Brunel D."/>
            <person name="Catrice O."/>
            <person name="Chaidir N."/>
            <person name="Claudel C."/>
            <person name="Donnadieu C."/>
            <person name="Faraut T."/>
            <person name="Fievet G."/>
            <person name="Helmstetter N."/>
            <person name="King M."/>
            <person name="Knapp S.J."/>
            <person name="Lai Z."/>
            <person name="Le Paslier M.C."/>
            <person name="Lippi Y."/>
            <person name="Lorenzon L."/>
            <person name="Mandel J.R."/>
            <person name="Marage G."/>
            <person name="Marchand G."/>
            <person name="Marquand E."/>
            <person name="Bret-Mestries E."/>
            <person name="Morien E."/>
            <person name="Nambeesan S."/>
            <person name="Nguyen T."/>
            <person name="Pegot-Espagnet P."/>
            <person name="Pouilly N."/>
            <person name="Raftis F."/>
            <person name="Sallet E."/>
            <person name="Schiex T."/>
            <person name="Thomas J."/>
            <person name="Vandecasteele C."/>
            <person name="Vares D."/>
            <person name="Vear F."/>
            <person name="Vautrin S."/>
            <person name="Crespi M."/>
            <person name="Mangin B."/>
            <person name="Burke J.M."/>
            <person name="Salse J."/>
            <person name="Munos S."/>
            <person name="Vincourt P."/>
            <person name="Rieseberg L.H."/>
            <person name="Langlade N.B."/>
        </authorList>
    </citation>
    <scope>NUCLEOTIDE SEQUENCE [LARGE SCALE GENOMIC DNA]</scope>
    <source>
        <strain evidence="2">cv. SF193</strain>
    </source>
</reference>
<dbReference type="Proteomes" id="UP000215914">
    <property type="component" value="Chromosome 16"/>
</dbReference>
<dbReference type="EMBL" id="CM007905">
    <property type="protein sequence ID" value="OTF92012.1"/>
    <property type="molecule type" value="Genomic_DNA"/>
</dbReference>
<dbReference type="InParanoid" id="A0A251S0K9"/>
<gene>
    <name evidence="1" type="ORF">HannXRQ_Chr16g0517221</name>
</gene>
<sequence length="51" mass="5786">MSDPRRVAGLTSCDGITAGKLRIRRELWSDFLCIVCCIDRLVDRMVVRSDS</sequence>
<accession>A0A251S0K9</accession>
<keyword evidence="2" id="KW-1185">Reference proteome</keyword>
<protein>
    <submittedName>
        <fullName evidence="1">Uncharacterized protein</fullName>
    </submittedName>
</protein>
<proteinExistence type="predicted"/>
<name>A0A251S0K9_HELAN</name>